<reference evidence="1 2" key="1">
    <citation type="submission" date="2018-01" db="EMBL/GenBank/DDBJ databases">
        <title>Genome sequence of a Cantenovulum-like bacteria.</title>
        <authorList>
            <person name="Tan W.R."/>
            <person name="Lau N.-S."/>
            <person name="Go F."/>
            <person name="Amirul A.-A.A."/>
        </authorList>
    </citation>
    <scope>NUCLEOTIDE SEQUENCE [LARGE SCALE GENOMIC DNA]</scope>
    <source>
        <strain evidence="1 2">CCB-QB4</strain>
    </source>
</reference>
<protein>
    <submittedName>
        <fullName evidence="1">NYN domain-containing protein</fullName>
    </submittedName>
</protein>
<dbReference type="KEGG" id="cate:C2869_20450"/>
<keyword evidence="2" id="KW-1185">Reference proteome</keyword>
<name>A0A2S0VWZ0_9ALTE</name>
<evidence type="ECO:0000313" key="2">
    <source>
        <dbReference type="Proteomes" id="UP000244441"/>
    </source>
</evidence>
<dbReference type="CDD" id="cd18722">
    <property type="entry name" value="PIN_NicB-like"/>
    <property type="match status" value="1"/>
</dbReference>
<evidence type="ECO:0000313" key="1">
    <source>
        <dbReference type="EMBL" id="AWB68620.1"/>
    </source>
</evidence>
<dbReference type="OrthoDB" id="9809421at2"/>
<dbReference type="EMBL" id="CP026604">
    <property type="protein sequence ID" value="AWB68620.1"/>
    <property type="molecule type" value="Genomic_DNA"/>
</dbReference>
<gene>
    <name evidence="1" type="ORF">C2869_20450</name>
</gene>
<dbReference type="AlphaFoldDB" id="A0A2S0VWZ0"/>
<proteinExistence type="predicted"/>
<dbReference type="RefSeq" id="WP_159084257.1">
    <property type="nucleotide sequence ID" value="NZ_CP026604.1"/>
</dbReference>
<accession>A0A2S0VWZ0</accession>
<organism evidence="1 2">
    <name type="scientific">Saccharobesus litoralis</name>
    <dbReference type="NCBI Taxonomy" id="2172099"/>
    <lineage>
        <taxon>Bacteria</taxon>
        <taxon>Pseudomonadati</taxon>
        <taxon>Pseudomonadota</taxon>
        <taxon>Gammaproteobacteria</taxon>
        <taxon>Alteromonadales</taxon>
        <taxon>Alteromonadaceae</taxon>
        <taxon>Saccharobesus</taxon>
    </lineage>
</organism>
<sequence>MQTKVYIDGYNFYYGCLKGTHYKWLDYYTLFNNFLLKRNGLGNPKLSEGAIKLFTAPIHGRVAMDENSVSDQHSYHTALGKHLSEKLQIINGHYDVSKSKAKLFKEGLEPKDSPSVEVWKIEEKQSDVNVAVEAIYDALTTPALEQVVFVSNDTDILPAIKKLQIYRDTTGRDLKIGVVIPRREARIANKSLIDAADWHIASIKDEEFIKSQLPNRIVAGRKAAFKPISWYESPDLVVEINSLLKSAFGKMNAAYHWLESTPQDYPETLPELLSTPYEEMNSEQGAQRVLEHVRAILAYKNSINSD</sequence>
<dbReference type="Gene3D" id="3.40.50.1010">
    <property type="entry name" value="5'-nuclease"/>
    <property type="match status" value="1"/>
</dbReference>
<dbReference type="Proteomes" id="UP000244441">
    <property type="component" value="Chromosome"/>
</dbReference>